<evidence type="ECO:0000256" key="1">
    <source>
        <dbReference type="ARBA" id="ARBA00000085"/>
    </source>
</evidence>
<evidence type="ECO:0000313" key="9">
    <source>
        <dbReference type="Proteomes" id="UP000229498"/>
    </source>
</evidence>
<dbReference type="FunFam" id="3.30.565.10:FF:000006">
    <property type="entry name" value="Sensor histidine kinase WalK"/>
    <property type="match status" value="1"/>
</dbReference>
<dbReference type="AlphaFoldDB" id="A0A2M9FVQ3"/>
<organism evidence="8 9">
    <name type="scientific">Minwuia thermotolerans</name>
    <dbReference type="NCBI Taxonomy" id="2056226"/>
    <lineage>
        <taxon>Bacteria</taxon>
        <taxon>Pseudomonadati</taxon>
        <taxon>Pseudomonadota</taxon>
        <taxon>Alphaproteobacteria</taxon>
        <taxon>Minwuiales</taxon>
        <taxon>Minwuiaceae</taxon>
        <taxon>Minwuia</taxon>
    </lineage>
</organism>
<comment type="catalytic activity">
    <reaction evidence="1">
        <text>ATP + protein L-histidine = ADP + protein N-phospho-L-histidine.</text>
        <dbReference type="EC" id="2.7.13.3"/>
    </reaction>
</comment>
<dbReference type="InterPro" id="IPR005467">
    <property type="entry name" value="His_kinase_dom"/>
</dbReference>
<evidence type="ECO:0000256" key="6">
    <source>
        <dbReference type="SAM" id="Phobius"/>
    </source>
</evidence>
<dbReference type="Pfam" id="PF12860">
    <property type="entry name" value="PAS_7"/>
    <property type="match status" value="1"/>
</dbReference>
<dbReference type="InterPro" id="IPR004358">
    <property type="entry name" value="Sig_transdc_His_kin-like_C"/>
</dbReference>
<dbReference type="Gene3D" id="1.10.287.130">
    <property type="match status" value="1"/>
</dbReference>
<dbReference type="GO" id="GO:0000155">
    <property type="term" value="F:phosphorelay sensor kinase activity"/>
    <property type="evidence" value="ECO:0007669"/>
    <property type="project" value="InterPro"/>
</dbReference>
<dbReference type="PANTHER" id="PTHR43047:SF72">
    <property type="entry name" value="OSMOSENSING HISTIDINE PROTEIN KINASE SLN1"/>
    <property type="match status" value="1"/>
</dbReference>
<evidence type="ECO:0000313" key="8">
    <source>
        <dbReference type="EMBL" id="PJK27527.1"/>
    </source>
</evidence>
<evidence type="ECO:0000256" key="4">
    <source>
        <dbReference type="ARBA" id="ARBA00022679"/>
    </source>
</evidence>
<dbReference type="PRINTS" id="PR00344">
    <property type="entry name" value="BCTRLSENSOR"/>
</dbReference>
<dbReference type="CDD" id="cd00082">
    <property type="entry name" value="HisKA"/>
    <property type="match status" value="1"/>
</dbReference>
<keyword evidence="9" id="KW-1185">Reference proteome</keyword>
<dbReference type="InterPro" id="IPR003661">
    <property type="entry name" value="HisK_dim/P_dom"/>
</dbReference>
<dbReference type="PANTHER" id="PTHR43047">
    <property type="entry name" value="TWO-COMPONENT HISTIDINE PROTEIN KINASE"/>
    <property type="match status" value="1"/>
</dbReference>
<dbReference type="EC" id="2.7.13.3" evidence="2"/>
<feature type="transmembrane region" description="Helical" evidence="6">
    <location>
        <begin position="61"/>
        <end position="79"/>
    </location>
</feature>
<evidence type="ECO:0000256" key="3">
    <source>
        <dbReference type="ARBA" id="ARBA00022553"/>
    </source>
</evidence>
<keyword evidence="4" id="KW-0808">Transferase</keyword>
<dbReference type="SUPFAM" id="SSF55874">
    <property type="entry name" value="ATPase domain of HSP90 chaperone/DNA topoisomerase II/histidine kinase"/>
    <property type="match status" value="1"/>
</dbReference>
<feature type="transmembrane region" description="Helical" evidence="6">
    <location>
        <begin position="172"/>
        <end position="196"/>
    </location>
</feature>
<keyword evidence="3" id="KW-0597">Phosphoprotein</keyword>
<dbReference type="GO" id="GO:0005886">
    <property type="term" value="C:plasma membrane"/>
    <property type="evidence" value="ECO:0007669"/>
    <property type="project" value="TreeGrafter"/>
</dbReference>
<name>A0A2M9FVQ3_9PROT</name>
<dbReference type="SMART" id="SM00388">
    <property type="entry name" value="HisKA"/>
    <property type="match status" value="1"/>
</dbReference>
<gene>
    <name evidence="8" type="ORF">CVT23_21675</name>
</gene>
<sequence>MAGLSTFWVAHDRGESPEAVQIRVQQMAVIVRRAPLMFLAVAVNAILTAAIGADAQDREIAIAWAGMLTVLSGIGYLQWRTRRLSQTPDYVSDRGPRRLARIAAVQGLLWGGGAAILIPEAPVPEQVIIGLIVAGMGAGGATVLSVVPLAAIGFTVGCVLPVAIRFALIGDAIYLMLTAMNLLFIPVLLVMARSVYISFVDSIRARVANDELLTELSEARMSLLDAIAHSSEGFAQFDEDDRMVVANDRFADFLGIDHERMKPGTAFVDMLRHAALPRRVEEGEVSRTSWIEETMAARSGPGSAQVEEMADGRWVGVYHNRTSRGGMVSTVVDLTAMKQNETELVRAKVEAEAADRAKSEFLALMSHELRTPLNAILGFAELFMDEGFGPLPDPRYRKHASDIHASGAHLLEIINEILDLSKMQAGYFELQESIVDLTEPVRSVVRMLHERADRKHLRLVTDFDPQVPPVVADQRTVKQMVINLVGNAIKFSRTPSDIRISTQLTDSGEVAIAVADRGIGVAAADIPRILQPFGQVESVINRHEQEGTGLGLYLVKQLIELHGGRIEFRSEPGRGSTVTLFLPAERRVDAAAQ</sequence>
<dbReference type="InterPro" id="IPR036097">
    <property type="entry name" value="HisK_dim/P_sf"/>
</dbReference>
<feature type="transmembrane region" description="Helical" evidence="6">
    <location>
        <begin position="36"/>
        <end position="55"/>
    </location>
</feature>
<dbReference type="InterPro" id="IPR003594">
    <property type="entry name" value="HATPase_dom"/>
</dbReference>
<dbReference type="GO" id="GO:0009927">
    <property type="term" value="F:histidine phosphotransfer kinase activity"/>
    <property type="evidence" value="ECO:0007669"/>
    <property type="project" value="TreeGrafter"/>
</dbReference>
<dbReference type="SMART" id="SM00387">
    <property type="entry name" value="HATPase_c"/>
    <property type="match status" value="1"/>
</dbReference>
<proteinExistence type="predicted"/>
<dbReference type="Proteomes" id="UP000229498">
    <property type="component" value="Unassembled WGS sequence"/>
</dbReference>
<dbReference type="EMBL" id="PHIG01000063">
    <property type="protein sequence ID" value="PJK27527.1"/>
    <property type="molecule type" value="Genomic_DNA"/>
</dbReference>
<evidence type="ECO:0000256" key="5">
    <source>
        <dbReference type="ARBA" id="ARBA00022777"/>
    </source>
</evidence>
<reference evidence="8 9" key="1">
    <citation type="submission" date="2017-11" db="EMBL/GenBank/DDBJ databases">
        <title>Draft genome sequence of Rhizobiales bacterium SY3-13.</title>
        <authorList>
            <person name="Sun C."/>
        </authorList>
    </citation>
    <scope>NUCLEOTIDE SEQUENCE [LARGE SCALE GENOMIC DNA]</scope>
    <source>
        <strain evidence="8 9">SY3-13</strain>
    </source>
</reference>
<dbReference type="Pfam" id="PF00512">
    <property type="entry name" value="HisKA"/>
    <property type="match status" value="1"/>
</dbReference>
<feature type="transmembrane region" description="Helical" evidence="6">
    <location>
        <begin position="127"/>
        <end position="160"/>
    </location>
</feature>
<feature type="domain" description="Histidine kinase" evidence="7">
    <location>
        <begin position="364"/>
        <end position="586"/>
    </location>
</feature>
<dbReference type="InterPro" id="IPR036890">
    <property type="entry name" value="HATPase_C_sf"/>
</dbReference>
<evidence type="ECO:0000259" key="7">
    <source>
        <dbReference type="PROSITE" id="PS50109"/>
    </source>
</evidence>
<evidence type="ECO:0000256" key="2">
    <source>
        <dbReference type="ARBA" id="ARBA00012438"/>
    </source>
</evidence>
<dbReference type="Pfam" id="PF02518">
    <property type="entry name" value="HATPase_c"/>
    <property type="match status" value="1"/>
</dbReference>
<accession>A0A2M9FVQ3</accession>
<comment type="caution">
    <text evidence="8">The sequence shown here is derived from an EMBL/GenBank/DDBJ whole genome shotgun (WGS) entry which is preliminary data.</text>
</comment>
<feature type="transmembrane region" description="Helical" evidence="6">
    <location>
        <begin position="99"/>
        <end position="121"/>
    </location>
</feature>
<keyword evidence="6" id="KW-0812">Transmembrane</keyword>
<keyword evidence="6" id="KW-0472">Membrane</keyword>
<dbReference type="Gene3D" id="3.30.565.10">
    <property type="entry name" value="Histidine kinase-like ATPase, C-terminal domain"/>
    <property type="match status" value="1"/>
</dbReference>
<dbReference type="SUPFAM" id="SSF47384">
    <property type="entry name" value="Homodimeric domain of signal transducing histidine kinase"/>
    <property type="match status" value="1"/>
</dbReference>
<dbReference type="Gene3D" id="3.30.450.20">
    <property type="entry name" value="PAS domain"/>
    <property type="match status" value="1"/>
</dbReference>
<keyword evidence="5" id="KW-0418">Kinase</keyword>
<protein>
    <recommendedName>
        <fullName evidence="2">histidine kinase</fullName>
        <ecNumber evidence="2">2.7.13.3</ecNumber>
    </recommendedName>
</protein>
<keyword evidence="6" id="KW-1133">Transmembrane helix</keyword>
<dbReference type="PROSITE" id="PS50109">
    <property type="entry name" value="HIS_KIN"/>
    <property type="match status" value="1"/>
</dbReference>